<dbReference type="AlphaFoldDB" id="A0A9N8ZRX7"/>
<dbReference type="OrthoDB" id="2409094at2759"/>
<keyword evidence="1" id="KW-0812">Transmembrane</keyword>
<sequence>MYHKECEDFKTPPKCDKAKDMSLEVGEENIVTNKSSMMENSIRSHLTVIAKMLNTNFWDPSKASDLWNDYYYIIIGFIAILVIMTLVFFAYSYKDPNTEVGPVLKFILSAINFVLNTLFTAYYAQAVESVYIPSCVILIASSVLKEAFGLYLIRKERNNNSYFFNWWRKHITIGRIFTLLSFVDIYSLEILSSKIGDRESLSAPYSKSIKTWIYWIGFAALIKKDISQFVIQVIYYNSVLHYDLIPLLSLISATAVVLFNGIWRIYLIIRYCFSKLYRRNSDKADDEPIVIFNSENDS</sequence>
<dbReference type="Proteomes" id="UP000789759">
    <property type="component" value="Unassembled WGS sequence"/>
</dbReference>
<feature type="transmembrane region" description="Helical" evidence="1">
    <location>
        <begin position="70"/>
        <end position="91"/>
    </location>
</feature>
<accession>A0A9N8ZRX7</accession>
<evidence type="ECO:0000313" key="2">
    <source>
        <dbReference type="EMBL" id="CAG8505092.1"/>
    </source>
</evidence>
<evidence type="ECO:0000256" key="1">
    <source>
        <dbReference type="SAM" id="Phobius"/>
    </source>
</evidence>
<gene>
    <name evidence="2" type="ORF">CPELLU_LOCUS2641</name>
</gene>
<reference evidence="2" key="1">
    <citation type="submission" date="2021-06" db="EMBL/GenBank/DDBJ databases">
        <authorList>
            <person name="Kallberg Y."/>
            <person name="Tangrot J."/>
            <person name="Rosling A."/>
        </authorList>
    </citation>
    <scope>NUCLEOTIDE SEQUENCE</scope>
    <source>
        <strain evidence="2">FL966</strain>
    </source>
</reference>
<keyword evidence="1" id="KW-0472">Membrane</keyword>
<comment type="caution">
    <text evidence="2">The sequence shown here is derived from an EMBL/GenBank/DDBJ whole genome shotgun (WGS) entry which is preliminary data.</text>
</comment>
<name>A0A9N8ZRX7_9GLOM</name>
<keyword evidence="1" id="KW-1133">Transmembrane helix</keyword>
<feature type="transmembrane region" description="Helical" evidence="1">
    <location>
        <begin position="130"/>
        <end position="153"/>
    </location>
</feature>
<feature type="transmembrane region" description="Helical" evidence="1">
    <location>
        <begin position="103"/>
        <end position="123"/>
    </location>
</feature>
<feature type="transmembrane region" description="Helical" evidence="1">
    <location>
        <begin position="212"/>
        <end position="235"/>
    </location>
</feature>
<keyword evidence="3" id="KW-1185">Reference proteome</keyword>
<organism evidence="2 3">
    <name type="scientific">Cetraspora pellucida</name>
    <dbReference type="NCBI Taxonomy" id="1433469"/>
    <lineage>
        <taxon>Eukaryota</taxon>
        <taxon>Fungi</taxon>
        <taxon>Fungi incertae sedis</taxon>
        <taxon>Mucoromycota</taxon>
        <taxon>Glomeromycotina</taxon>
        <taxon>Glomeromycetes</taxon>
        <taxon>Diversisporales</taxon>
        <taxon>Gigasporaceae</taxon>
        <taxon>Cetraspora</taxon>
    </lineage>
</organism>
<evidence type="ECO:0000313" key="3">
    <source>
        <dbReference type="Proteomes" id="UP000789759"/>
    </source>
</evidence>
<protein>
    <submittedName>
        <fullName evidence="2">5956_t:CDS:1</fullName>
    </submittedName>
</protein>
<dbReference type="EMBL" id="CAJVQA010001169">
    <property type="protein sequence ID" value="CAG8505092.1"/>
    <property type="molecule type" value="Genomic_DNA"/>
</dbReference>
<proteinExistence type="predicted"/>
<feature type="transmembrane region" description="Helical" evidence="1">
    <location>
        <begin position="247"/>
        <end position="269"/>
    </location>
</feature>